<dbReference type="InterPro" id="IPR024264">
    <property type="entry name" value="DUF3786"/>
</dbReference>
<dbReference type="EMBL" id="CP003273">
    <property type="protein sequence ID" value="AGL01361.1"/>
    <property type="molecule type" value="Genomic_DNA"/>
</dbReference>
<gene>
    <name evidence="2" type="ORF">Desgi_1913</name>
</gene>
<dbReference type="KEGG" id="dgi:Desgi_1913"/>
<keyword evidence="3" id="KW-1185">Reference proteome</keyword>
<dbReference type="STRING" id="767817.Desgi_1913"/>
<dbReference type="RefSeq" id="WP_006522541.1">
    <property type="nucleotide sequence ID" value="NC_021184.1"/>
</dbReference>
<dbReference type="AlphaFoldDB" id="R4KP05"/>
<sequence>MALINLKPAHAKALEEFAQAAPEVMADNALVDFDRSGSFFIVPFLGNEYRVYYPGGDIEYCAGTGEVKIDYKVAMLHYLTHCSSRMVENTRLSFKELPSGSIYIGPFTNRAIKPLVSIFADKTGKLVEAAEKLGGWKDDIGDVSVTVPVFPKIPITFVLWEGDDEFPPSGNVLFDASAPSHLHTEDYATLPGLALWEMKRIAQI</sequence>
<accession>R4KP05</accession>
<reference evidence="2 3" key="1">
    <citation type="submission" date="2012-01" db="EMBL/GenBank/DDBJ databases">
        <title>Complete sequence of Desulfotomaculum gibsoniae DSM 7213.</title>
        <authorList>
            <consortium name="US DOE Joint Genome Institute"/>
            <person name="Lucas S."/>
            <person name="Han J."/>
            <person name="Lapidus A."/>
            <person name="Cheng J.-F."/>
            <person name="Goodwin L."/>
            <person name="Pitluck S."/>
            <person name="Peters L."/>
            <person name="Ovchinnikova G."/>
            <person name="Teshima H."/>
            <person name="Detter J.C."/>
            <person name="Han C."/>
            <person name="Tapia R."/>
            <person name="Land M."/>
            <person name="Hauser L."/>
            <person name="Kyrpides N."/>
            <person name="Ivanova N."/>
            <person name="Pagani I."/>
            <person name="Parshina S."/>
            <person name="Plugge C."/>
            <person name="Muyzer G."/>
            <person name="Kuever J."/>
            <person name="Ivanova A."/>
            <person name="Nazina T."/>
            <person name="Klenk H.-P."/>
            <person name="Brambilla E."/>
            <person name="Spring S."/>
            <person name="Stams A.F."/>
            <person name="Woyke T."/>
        </authorList>
    </citation>
    <scope>NUCLEOTIDE SEQUENCE [LARGE SCALE GENOMIC DNA]</scope>
    <source>
        <strain evidence="2 3">DSM 7213</strain>
    </source>
</reference>
<feature type="domain" description="DUF3786" evidence="1">
    <location>
        <begin position="22"/>
        <end position="193"/>
    </location>
</feature>
<proteinExistence type="predicted"/>
<dbReference type="OrthoDB" id="159408at2"/>
<evidence type="ECO:0000313" key="2">
    <source>
        <dbReference type="EMBL" id="AGL01361.1"/>
    </source>
</evidence>
<name>R4KP05_9FIRM</name>
<dbReference type="Proteomes" id="UP000013520">
    <property type="component" value="Chromosome"/>
</dbReference>
<dbReference type="HOGENOM" id="CLU_106581_0_1_9"/>
<evidence type="ECO:0000313" key="3">
    <source>
        <dbReference type="Proteomes" id="UP000013520"/>
    </source>
</evidence>
<dbReference type="eggNOG" id="ENOG5032A20">
    <property type="taxonomic scope" value="Bacteria"/>
</dbReference>
<evidence type="ECO:0000259" key="1">
    <source>
        <dbReference type="Pfam" id="PF12654"/>
    </source>
</evidence>
<organism evidence="2 3">
    <name type="scientific">Desulfoscipio gibsoniae DSM 7213</name>
    <dbReference type="NCBI Taxonomy" id="767817"/>
    <lineage>
        <taxon>Bacteria</taxon>
        <taxon>Bacillati</taxon>
        <taxon>Bacillota</taxon>
        <taxon>Clostridia</taxon>
        <taxon>Eubacteriales</taxon>
        <taxon>Desulfallaceae</taxon>
        <taxon>Desulfoscipio</taxon>
    </lineage>
</organism>
<protein>
    <recommendedName>
        <fullName evidence="1">DUF3786 domain-containing protein</fullName>
    </recommendedName>
</protein>
<dbReference type="Pfam" id="PF12654">
    <property type="entry name" value="DUF3786"/>
    <property type="match status" value="1"/>
</dbReference>